<keyword evidence="1" id="KW-1133">Transmembrane helix</keyword>
<dbReference type="Pfam" id="PF11804">
    <property type="entry name" value="DUF3325"/>
    <property type="match status" value="1"/>
</dbReference>
<dbReference type="AlphaFoldDB" id="A0A1I4LE45"/>
<dbReference type="InterPro" id="IPR021762">
    <property type="entry name" value="DUF3325"/>
</dbReference>
<evidence type="ECO:0000256" key="1">
    <source>
        <dbReference type="SAM" id="Phobius"/>
    </source>
</evidence>
<protein>
    <recommendedName>
        <fullName evidence="5">DUF3325 domain-containing protein</fullName>
    </recommendedName>
</protein>
<name>A0A1I4LE45_9HYPH</name>
<evidence type="ECO:0000256" key="2">
    <source>
        <dbReference type="SAM" id="SignalP"/>
    </source>
</evidence>
<feature type="transmembrane region" description="Helical" evidence="1">
    <location>
        <begin position="95"/>
        <end position="114"/>
    </location>
</feature>
<dbReference type="EMBL" id="FOSV01000029">
    <property type="protein sequence ID" value="SFL89083.1"/>
    <property type="molecule type" value="Genomic_DNA"/>
</dbReference>
<keyword evidence="1" id="KW-0812">Transmembrane</keyword>
<feature type="transmembrane region" description="Helical" evidence="1">
    <location>
        <begin position="42"/>
        <end position="60"/>
    </location>
</feature>
<accession>A0A1I4LE45</accession>
<keyword evidence="4" id="KW-1185">Reference proteome</keyword>
<feature type="signal peptide" evidence="2">
    <location>
        <begin position="1"/>
        <end position="18"/>
    </location>
</feature>
<evidence type="ECO:0000313" key="3">
    <source>
        <dbReference type="EMBL" id="SFL89083.1"/>
    </source>
</evidence>
<gene>
    <name evidence="3" type="ORF">SAMN04488125_12912</name>
</gene>
<evidence type="ECO:0008006" key="5">
    <source>
        <dbReference type="Google" id="ProtNLM"/>
    </source>
</evidence>
<feature type="chain" id="PRO_5011595540" description="DUF3325 domain-containing protein" evidence="2">
    <location>
        <begin position="19"/>
        <end position="115"/>
    </location>
</feature>
<dbReference type="OrthoDB" id="6009065at2"/>
<keyword evidence="1" id="KW-0472">Membrane</keyword>
<keyword evidence="2" id="KW-0732">Signal</keyword>
<sequence length="115" mass="11667">MTPAILALNLGLSFAALAALCLSLNRHHAEIFGTKPSGRRVVLLRVLGWAGIALGLLVAGEAEGWGFRPVRWVGALSGAGVGLVLLLSYRPRLVAPAGAAALGLALAGGALLHVT</sequence>
<reference evidence="4" key="1">
    <citation type="submission" date="2016-10" db="EMBL/GenBank/DDBJ databases">
        <authorList>
            <person name="Varghese N."/>
            <person name="Submissions S."/>
        </authorList>
    </citation>
    <scope>NUCLEOTIDE SEQUENCE [LARGE SCALE GENOMIC DNA]</scope>
    <source>
        <strain evidence="4">CGMCC 1.6474</strain>
    </source>
</reference>
<feature type="transmembrane region" description="Helical" evidence="1">
    <location>
        <begin position="72"/>
        <end position="89"/>
    </location>
</feature>
<dbReference type="RefSeq" id="WP_091951325.1">
    <property type="nucleotide sequence ID" value="NZ_FOSV01000029.1"/>
</dbReference>
<dbReference type="STRING" id="414703.SAMN04488125_12912"/>
<dbReference type="Proteomes" id="UP000198804">
    <property type="component" value="Unassembled WGS sequence"/>
</dbReference>
<proteinExistence type="predicted"/>
<evidence type="ECO:0000313" key="4">
    <source>
        <dbReference type="Proteomes" id="UP000198804"/>
    </source>
</evidence>
<organism evidence="3 4">
    <name type="scientific">Methylorubrum salsuginis</name>
    <dbReference type="NCBI Taxonomy" id="414703"/>
    <lineage>
        <taxon>Bacteria</taxon>
        <taxon>Pseudomonadati</taxon>
        <taxon>Pseudomonadota</taxon>
        <taxon>Alphaproteobacteria</taxon>
        <taxon>Hyphomicrobiales</taxon>
        <taxon>Methylobacteriaceae</taxon>
        <taxon>Methylorubrum</taxon>
    </lineage>
</organism>